<protein>
    <submittedName>
        <fullName evidence="2">Uncharacterized protein</fullName>
    </submittedName>
</protein>
<reference evidence="2 3" key="1">
    <citation type="submission" date="2023-07" db="EMBL/GenBank/DDBJ databases">
        <title>Sorghum-associated microbial communities from plants grown in Nebraska, USA.</title>
        <authorList>
            <person name="Schachtman D."/>
        </authorList>
    </citation>
    <scope>NUCLEOTIDE SEQUENCE [LARGE SCALE GENOMIC DNA]</scope>
    <source>
        <strain evidence="2 3">BE107</strain>
    </source>
</reference>
<feature type="chain" id="PRO_5045528355" evidence="1">
    <location>
        <begin position="21"/>
        <end position="138"/>
    </location>
</feature>
<sequence>MRFITFLVLLLAVIPLNAIAQQPPVAHPPFVVEQTYWIKAGKELQFIGLFEKNRVPLLRAKIKEGRVLWVRLSRPPFNASNDQWDLRVTVAWRDADSALEPITQAKTQLTTEQQIIEELIVQRTDVPIQEWSVSGASN</sequence>
<proteinExistence type="predicted"/>
<evidence type="ECO:0000256" key="1">
    <source>
        <dbReference type="SAM" id="SignalP"/>
    </source>
</evidence>
<dbReference type="Proteomes" id="UP001254759">
    <property type="component" value="Unassembled WGS sequence"/>
</dbReference>
<evidence type="ECO:0000313" key="2">
    <source>
        <dbReference type="EMBL" id="MDR6841732.1"/>
    </source>
</evidence>
<dbReference type="RefSeq" id="WP_310092787.1">
    <property type="nucleotide sequence ID" value="NZ_JAVDTT010000002.1"/>
</dbReference>
<comment type="caution">
    <text evidence="2">The sequence shown here is derived from an EMBL/GenBank/DDBJ whole genome shotgun (WGS) entry which is preliminary data.</text>
</comment>
<keyword evidence="3" id="KW-1185">Reference proteome</keyword>
<gene>
    <name evidence="2" type="ORF">J2W94_002017</name>
</gene>
<organism evidence="2 3">
    <name type="scientific">Pseudoxanthomonas sacheonensis</name>
    <dbReference type="NCBI Taxonomy" id="443615"/>
    <lineage>
        <taxon>Bacteria</taxon>
        <taxon>Pseudomonadati</taxon>
        <taxon>Pseudomonadota</taxon>
        <taxon>Gammaproteobacteria</taxon>
        <taxon>Lysobacterales</taxon>
        <taxon>Lysobacteraceae</taxon>
        <taxon>Pseudoxanthomonas</taxon>
    </lineage>
</organism>
<dbReference type="EMBL" id="JAVDTT010000002">
    <property type="protein sequence ID" value="MDR6841732.1"/>
    <property type="molecule type" value="Genomic_DNA"/>
</dbReference>
<evidence type="ECO:0000313" key="3">
    <source>
        <dbReference type="Proteomes" id="UP001254759"/>
    </source>
</evidence>
<name>A0ABU1RSH3_9GAMM</name>
<feature type="signal peptide" evidence="1">
    <location>
        <begin position="1"/>
        <end position="20"/>
    </location>
</feature>
<accession>A0ABU1RSH3</accession>
<keyword evidence="1" id="KW-0732">Signal</keyword>